<evidence type="ECO:0000313" key="9">
    <source>
        <dbReference type="Proteomes" id="UP001243717"/>
    </source>
</evidence>
<evidence type="ECO:0000259" key="7">
    <source>
        <dbReference type="Pfam" id="PF10502"/>
    </source>
</evidence>
<dbReference type="PANTHER" id="PTHR43390">
    <property type="entry name" value="SIGNAL PEPTIDASE I"/>
    <property type="match status" value="1"/>
</dbReference>
<accession>A0ABU1AGB6</accession>
<keyword evidence="6" id="KW-0812">Transmembrane</keyword>
<evidence type="ECO:0000256" key="3">
    <source>
        <dbReference type="ARBA" id="ARBA00013208"/>
    </source>
</evidence>
<dbReference type="Gene3D" id="2.10.109.10">
    <property type="entry name" value="Umud Fragment, subunit A"/>
    <property type="match status" value="1"/>
</dbReference>
<dbReference type="RefSeq" id="WP_308984317.1">
    <property type="nucleotide sequence ID" value="NZ_JARXIC010000006.1"/>
</dbReference>
<dbReference type="EC" id="3.4.21.89" evidence="3 6"/>
<reference evidence="8 9" key="1">
    <citation type="submission" date="2023-04" db="EMBL/GenBank/DDBJ databases">
        <title>A novel bacteria isolated from coastal sediment.</title>
        <authorList>
            <person name="Liu X.-J."/>
            <person name="Du Z.-J."/>
        </authorList>
    </citation>
    <scope>NUCLEOTIDE SEQUENCE [LARGE SCALE GENOMIC DNA]</scope>
    <source>
        <strain evidence="8 9">SDUM461004</strain>
    </source>
</reference>
<comment type="similarity">
    <text evidence="2 6">Belongs to the peptidase S26 family.</text>
</comment>
<evidence type="ECO:0000256" key="5">
    <source>
        <dbReference type="ARBA" id="ARBA00022801"/>
    </source>
</evidence>
<feature type="transmembrane region" description="Helical" evidence="6">
    <location>
        <begin position="84"/>
        <end position="103"/>
    </location>
</feature>
<dbReference type="Proteomes" id="UP001243717">
    <property type="component" value="Unassembled WGS sequence"/>
</dbReference>
<keyword evidence="6" id="KW-0645">Protease</keyword>
<dbReference type="PROSITE" id="PS00760">
    <property type="entry name" value="SPASE_I_2"/>
    <property type="match status" value="1"/>
</dbReference>
<evidence type="ECO:0000256" key="6">
    <source>
        <dbReference type="RuleBase" id="RU362042"/>
    </source>
</evidence>
<dbReference type="InterPro" id="IPR036286">
    <property type="entry name" value="LexA/Signal_pep-like_sf"/>
</dbReference>
<dbReference type="InterPro" id="IPR000223">
    <property type="entry name" value="Pept_S26A_signal_pept_1"/>
</dbReference>
<feature type="domain" description="Peptidase S26" evidence="7">
    <location>
        <begin position="256"/>
        <end position="407"/>
    </location>
</feature>
<comment type="subcellular location">
    <subcellularLocation>
        <location evidence="6">Membrane</location>
        <topology evidence="6">Single-pass type II membrane protein</topology>
    </subcellularLocation>
</comment>
<dbReference type="SUPFAM" id="SSF51306">
    <property type="entry name" value="LexA/Signal peptidase"/>
    <property type="match status" value="1"/>
</dbReference>
<sequence length="417" mass="45968">MSISKQKKAAKELLQAAHKVFHYRRDLISEARLAELDKAVGEVDGMIRDQSAKTEALAVAMDRLDALLRKIGGKMYPKTFWNDNLEVALVAAIIVIGIRTFFFQPFIIPTNSMYPTYSGMNAVLYEDKNDAPATLTKTFRFLTLGARHKALVAQNSGDVQIPMAATHDGGMRIYFKQVKGKKWGILPAVLAEYTILVGGVPHSIRVPADFDMQSTLLDSFEGVEPELIRTSGGTGYALDLHTQAQAGDSILRFDITLGDALFVDRISYHFKRPQAGDPFVFRTREIPGIEGGHDNIVDKYYIKRIAGVGGETIEIKDGALLVDGEPRDEVEAYGRNARQEGEYGGYVYPSENAASPAKLMTGPGVQANIPEGKFVALGDNSANSLDSRYWGYVPEKAVIGKAVFIYYPFTKRWGLAE</sequence>
<evidence type="ECO:0000313" key="8">
    <source>
        <dbReference type="EMBL" id="MDQ8193830.1"/>
    </source>
</evidence>
<gene>
    <name evidence="8" type="primary">lepB</name>
    <name evidence="8" type="ORF">QEH59_05310</name>
</gene>
<evidence type="ECO:0000256" key="1">
    <source>
        <dbReference type="ARBA" id="ARBA00000677"/>
    </source>
</evidence>
<keyword evidence="9" id="KW-1185">Reference proteome</keyword>
<dbReference type="CDD" id="cd06530">
    <property type="entry name" value="S26_SPase_I"/>
    <property type="match status" value="1"/>
</dbReference>
<dbReference type="InterPro" id="IPR019757">
    <property type="entry name" value="Pept_S26A_signal_pept_1_Lys-AS"/>
</dbReference>
<proteinExistence type="inferred from homology"/>
<dbReference type="GO" id="GO:0009003">
    <property type="term" value="F:signal peptidase activity"/>
    <property type="evidence" value="ECO:0007669"/>
    <property type="project" value="UniProtKB-EC"/>
</dbReference>
<keyword evidence="6" id="KW-1133">Transmembrane helix</keyword>
<dbReference type="InterPro" id="IPR019533">
    <property type="entry name" value="Peptidase_S26"/>
</dbReference>
<dbReference type="PRINTS" id="PR00727">
    <property type="entry name" value="LEADERPTASE"/>
</dbReference>
<protein>
    <recommendedName>
        <fullName evidence="4 6">Signal peptidase I</fullName>
        <ecNumber evidence="3 6">3.4.21.89</ecNumber>
    </recommendedName>
</protein>
<comment type="catalytic activity">
    <reaction evidence="1 6">
        <text>Cleavage of hydrophobic, N-terminal signal or leader sequences from secreted and periplasmic proteins.</text>
        <dbReference type="EC" id="3.4.21.89"/>
    </reaction>
</comment>
<evidence type="ECO:0000256" key="4">
    <source>
        <dbReference type="ARBA" id="ARBA00019232"/>
    </source>
</evidence>
<dbReference type="NCBIfam" id="TIGR02227">
    <property type="entry name" value="sigpep_I_bact"/>
    <property type="match status" value="1"/>
</dbReference>
<comment type="caution">
    <text evidence="8">The sequence shown here is derived from an EMBL/GenBank/DDBJ whole genome shotgun (WGS) entry which is preliminary data.</text>
</comment>
<dbReference type="EMBL" id="JARXIC010000006">
    <property type="protein sequence ID" value="MDQ8193830.1"/>
    <property type="molecule type" value="Genomic_DNA"/>
</dbReference>
<evidence type="ECO:0000256" key="2">
    <source>
        <dbReference type="ARBA" id="ARBA00009370"/>
    </source>
</evidence>
<keyword evidence="6" id="KW-0472">Membrane</keyword>
<name>A0ABU1AGB6_9BACT</name>
<dbReference type="PANTHER" id="PTHR43390:SF1">
    <property type="entry name" value="CHLOROPLAST PROCESSING PEPTIDASE"/>
    <property type="match status" value="1"/>
</dbReference>
<dbReference type="Pfam" id="PF10502">
    <property type="entry name" value="Peptidase_S26"/>
    <property type="match status" value="1"/>
</dbReference>
<organism evidence="8 9">
    <name type="scientific">Thalassobacterium sedimentorum</name>
    <dbReference type="NCBI Taxonomy" id="3041258"/>
    <lineage>
        <taxon>Bacteria</taxon>
        <taxon>Pseudomonadati</taxon>
        <taxon>Verrucomicrobiota</taxon>
        <taxon>Opitutia</taxon>
        <taxon>Puniceicoccales</taxon>
        <taxon>Coraliomargaritaceae</taxon>
        <taxon>Thalassobacterium</taxon>
    </lineage>
</organism>
<keyword evidence="5 6" id="KW-0378">Hydrolase</keyword>